<proteinExistence type="predicted"/>
<reference evidence="6" key="1">
    <citation type="journal article" date="2015" name="PLoS Genet.">
        <title>Genome Sequence and Transcriptome Analyses of Chrysochromulina tobin: Metabolic Tools for Enhanced Algal Fitness in the Prominent Order Prymnesiales (Haptophyceae).</title>
        <authorList>
            <person name="Hovde B.T."/>
            <person name="Deodato C.R."/>
            <person name="Hunsperger H.M."/>
            <person name="Ryken S.A."/>
            <person name="Yost W."/>
            <person name="Jha R.K."/>
            <person name="Patterson J."/>
            <person name="Monnat R.J. Jr."/>
            <person name="Barlow S.B."/>
            <person name="Starkenburg S.R."/>
            <person name="Cattolico R.A."/>
        </authorList>
    </citation>
    <scope>NUCLEOTIDE SEQUENCE</scope>
    <source>
        <strain evidence="6">CCMP291</strain>
    </source>
</reference>
<dbReference type="InterPro" id="IPR036464">
    <property type="entry name" value="Rubisco_LSMT_subst-bd_sf"/>
</dbReference>
<evidence type="ECO:0000256" key="3">
    <source>
        <dbReference type="ARBA" id="ARBA00022691"/>
    </source>
</evidence>
<dbReference type="AlphaFoldDB" id="A0A0M0KAR7"/>
<evidence type="ECO:0000256" key="1">
    <source>
        <dbReference type="ARBA" id="ARBA00022603"/>
    </source>
</evidence>
<accession>A0A0M0KAR7</accession>
<dbReference type="PANTHER" id="PTHR13271">
    <property type="entry name" value="UNCHARACTERIZED PUTATIVE METHYLTRANSFERASE"/>
    <property type="match status" value="1"/>
</dbReference>
<dbReference type="PANTHER" id="PTHR13271:SF123">
    <property type="entry name" value="RIBULOSE-1,5-BISPHOSPHATE CARBOXYLASE_OXYGENASE SMALL SUBUNIT N-METHYLTRANSFERASE I-RELATED"/>
    <property type="match status" value="1"/>
</dbReference>
<dbReference type="GO" id="GO:0016279">
    <property type="term" value="F:protein-lysine N-methyltransferase activity"/>
    <property type="evidence" value="ECO:0007669"/>
    <property type="project" value="InterPro"/>
</dbReference>
<dbReference type="InterPro" id="IPR015353">
    <property type="entry name" value="Rubisco_LSMT_subst-bd"/>
</dbReference>
<dbReference type="InterPro" id="IPR044431">
    <property type="entry name" value="SET_RBCMT"/>
</dbReference>
<sequence>MILEALLVAAGSFSARDPTRIPCQARAHAPRLALLDAPTDDRRTREKALVTWLESNGVCLSPEAGWGRAAHPLRVEAETVEDFELSGRGLIARKELTQGQEIVKVPSKLLLTRKTAQRELGSSIVPDSLNEYLALALLLIHERSLGQQSFWASYIRILPTAEEVGQTWLWNEDDLALLEGSGILASTASLRAKIEREYAALLTDILQPNGLDESVFSLEAFQWAMSMLLSRAIDLRETGELALVPYADLLNHSPYCSAYFFYNEVPFSKEREVVLYADRSYAKNDQVLISYGQKSNAELLLLYGFVVDRNLFDEVEVTISLDPTDPRYDEKAAFLQQQGLTPTMAFPLLIDRYSSELLQYLRLCCLTPSDGPLDSFKYNERISVANEAAAQRALSEGCERVLALYPQTEAEDAALMENGRLFAALSRNQRMAVKLRRNEKRILLRTIRTCDVALQALGSAPIAL</sequence>
<name>A0A0M0KAR7_9EUKA</name>
<dbReference type="EMBL" id="JWZX01000699">
    <property type="protein sequence ID" value="KOO35936.1"/>
    <property type="molecule type" value="Genomic_DNA"/>
</dbReference>
<dbReference type="Gene3D" id="3.90.1410.10">
    <property type="entry name" value="set domain protein methyltransferase, domain 1"/>
    <property type="match status" value="1"/>
</dbReference>
<dbReference type="CDD" id="cd19179">
    <property type="entry name" value="SET_RBCMT"/>
    <property type="match status" value="1"/>
</dbReference>
<dbReference type="InterPro" id="IPR046341">
    <property type="entry name" value="SET_dom_sf"/>
</dbReference>
<dbReference type="PROSITE" id="PS50280">
    <property type="entry name" value="SET"/>
    <property type="match status" value="1"/>
</dbReference>
<dbReference type="Proteomes" id="UP000037460">
    <property type="component" value="Unassembled WGS sequence"/>
</dbReference>
<evidence type="ECO:0000313" key="6">
    <source>
        <dbReference type="Proteomes" id="UP000037460"/>
    </source>
</evidence>
<keyword evidence="6" id="KW-1185">Reference proteome</keyword>
<dbReference type="GO" id="GO:0032259">
    <property type="term" value="P:methylation"/>
    <property type="evidence" value="ECO:0007669"/>
    <property type="project" value="UniProtKB-KW"/>
</dbReference>
<dbReference type="SUPFAM" id="SSF81822">
    <property type="entry name" value="RuBisCo LSMT C-terminal, substrate-binding domain"/>
    <property type="match status" value="1"/>
</dbReference>
<evidence type="ECO:0000256" key="2">
    <source>
        <dbReference type="ARBA" id="ARBA00022679"/>
    </source>
</evidence>
<evidence type="ECO:0000313" key="5">
    <source>
        <dbReference type="EMBL" id="KOO35936.1"/>
    </source>
</evidence>
<feature type="domain" description="SET" evidence="4">
    <location>
        <begin position="78"/>
        <end position="292"/>
    </location>
</feature>
<organism evidence="5 6">
    <name type="scientific">Chrysochromulina tobinii</name>
    <dbReference type="NCBI Taxonomy" id="1460289"/>
    <lineage>
        <taxon>Eukaryota</taxon>
        <taxon>Haptista</taxon>
        <taxon>Haptophyta</taxon>
        <taxon>Prymnesiophyceae</taxon>
        <taxon>Prymnesiales</taxon>
        <taxon>Chrysochromulinaceae</taxon>
        <taxon>Chrysochromulina</taxon>
    </lineage>
</organism>
<dbReference type="Pfam" id="PF09273">
    <property type="entry name" value="Rubis-subs-bind"/>
    <property type="match status" value="1"/>
</dbReference>
<keyword evidence="2 5" id="KW-0808">Transferase</keyword>
<dbReference type="InterPro" id="IPR001214">
    <property type="entry name" value="SET_dom"/>
</dbReference>
<dbReference type="SUPFAM" id="SSF82199">
    <property type="entry name" value="SET domain"/>
    <property type="match status" value="1"/>
</dbReference>
<dbReference type="InterPro" id="IPR050600">
    <property type="entry name" value="SETD3_SETD6_MTase"/>
</dbReference>
<gene>
    <name evidence="5" type="ORF">Ctob_008415</name>
</gene>
<comment type="caution">
    <text evidence="5">The sequence shown here is derived from an EMBL/GenBank/DDBJ whole genome shotgun (WGS) entry which is preliminary data.</text>
</comment>
<keyword evidence="3" id="KW-0949">S-adenosyl-L-methionine</keyword>
<dbReference type="Pfam" id="PF00856">
    <property type="entry name" value="SET"/>
    <property type="match status" value="1"/>
</dbReference>
<keyword evidence="1 5" id="KW-0489">Methyltransferase</keyword>
<dbReference type="OrthoDB" id="341421at2759"/>
<evidence type="ECO:0000259" key="4">
    <source>
        <dbReference type="PROSITE" id="PS50280"/>
    </source>
</evidence>
<protein>
    <submittedName>
        <fullName evidence="5">Ribulose-1,5-bisphosphate carboxylase oxygenase small subunit n-methyltransferase i</fullName>
    </submittedName>
</protein>
<dbReference type="Gene3D" id="3.90.1420.10">
    <property type="entry name" value="Rubisco LSMT, substrate-binding domain"/>
    <property type="match status" value="1"/>
</dbReference>